<reference evidence="12 13" key="1">
    <citation type="submission" date="2020-08" db="EMBL/GenBank/DDBJ databases">
        <title>Genomic Encyclopedia of Type Strains, Phase IV (KMG-IV): sequencing the most valuable type-strain genomes for metagenomic binning, comparative biology and taxonomic classification.</title>
        <authorList>
            <person name="Goeker M."/>
        </authorList>
    </citation>
    <scope>NUCLEOTIDE SEQUENCE [LARGE SCALE GENOMIC DNA]</scope>
    <source>
        <strain evidence="12 13">DSM 5391</strain>
    </source>
</reference>
<dbReference type="CDD" id="cd02522">
    <property type="entry name" value="GT_2_like_a"/>
    <property type="match status" value="1"/>
</dbReference>
<comment type="function">
    <text evidence="7">Catalyzes the glycosylation of 4,4'-diaponeurosporenoate, i.e. the esterification of glucose at the C1'' position with the carboxyl group of 4,4'-diaponeurosporenic acid, to form glycosyl-4,4'-diaponeurosporenoate. This is a step in the biosynthesis of staphyloxanthin, an orange pigment present in most staphylococci strains.</text>
</comment>
<organism evidence="12 13">
    <name type="scientific">Bacillus benzoevorans</name>
    <dbReference type="NCBI Taxonomy" id="1456"/>
    <lineage>
        <taxon>Bacteria</taxon>
        <taxon>Bacillati</taxon>
        <taxon>Bacillota</taxon>
        <taxon>Bacilli</taxon>
        <taxon>Bacillales</taxon>
        <taxon>Bacillaceae</taxon>
        <taxon>Bacillus</taxon>
    </lineage>
</organism>
<dbReference type="InterPro" id="IPR026461">
    <property type="entry name" value="Trfase_2_rSAM/seldom_assoc"/>
</dbReference>
<dbReference type="Pfam" id="PF00535">
    <property type="entry name" value="Glycos_transf_2"/>
    <property type="match status" value="1"/>
</dbReference>
<dbReference type="PANTHER" id="PTHR43646">
    <property type="entry name" value="GLYCOSYLTRANSFERASE"/>
    <property type="match status" value="1"/>
</dbReference>
<comment type="similarity">
    <text evidence="9">Belongs to the glycosyltransferase 2 family. CrtQ subfamily.</text>
</comment>
<dbReference type="GO" id="GO:0005886">
    <property type="term" value="C:plasma membrane"/>
    <property type="evidence" value="ECO:0007669"/>
    <property type="project" value="UniProtKB-SubCell"/>
</dbReference>
<comment type="subcellular location">
    <subcellularLocation>
        <location evidence="1">Cell membrane</location>
    </subcellularLocation>
</comment>
<keyword evidence="3" id="KW-0328">Glycosyltransferase</keyword>
<dbReference type="EMBL" id="JACHGK010000006">
    <property type="protein sequence ID" value="MBB6445598.1"/>
    <property type="molecule type" value="Genomic_DNA"/>
</dbReference>
<gene>
    <name evidence="12" type="ORF">HNR53_002217</name>
</gene>
<name>A0A7X0HRI4_9BACI</name>
<keyword evidence="2" id="KW-1003">Cell membrane</keyword>
<evidence type="ECO:0000256" key="6">
    <source>
        <dbReference type="ARBA" id="ARBA00023136"/>
    </source>
</evidence>
<dbReference type="PANTHER" id="PTHR43646:SF2">
    <property type="entry name" value="GLYCOSYLTRANSFERASE 2-LIKE DOMAIN-CONTAINING PROTEIN"/>
    <property type="match status" value="1"/>
</dbReference>
<dbReference type="Proteomes" id="UP000531594">
    <property type="component" value="Unassembled WGS sequence"/>
</dbReference>
<dbReference type="GO" id="GO:0016757">
    <property type="term" value="F:glycosyltransferase activity"/>
    <property type="evidence" value="ECO:0007669"/>
    <property type="project" value="UniProtKB-KW"/>
</dbReference>
<evidence type="ECO:0000259" key="11">
    <source>
        <dbReference type="Pfam" id="PF00535"/>
    </source>
</evidence>
<evidence type="ECO:0000313" key="13">
    <source>
        <dbReference type="Proteomes" id="UP000531594"/>
    </source>
</evidence>
<dbReference type="InterPro" id="IPR029044">
    <property type="entry name" value="Nucleotide-diphossugar_trans"/>
</dbReference>
<evidence type="ECO:0000256" key="4">
    <source>
        <dbReference type="ARBA" id="ARBA00022679"/>
    </source>
</evidence>
<dbReference type="NCBIfam" id="TIGR04283">
    <property type="entry name" value="glyco_like_mftF"/>
    <property type="match status" value="1"/>
</dbReference>
<evidence type="ECO:0000256" key="1">
    <source>
        <dbReference type="ARBA" id="ARBA00004236"/>
    </source>
</evidence>
<dbReference type="RefSeq" id="WP_184525763.1">
    <property type="nucleotide sequence ID" value="NZ_JACHGK010000006.1"/>
</dbReference>
<dbReference type="InterPro" id="IPR001173">
    <property type="entry name" value="Glyco_trans_2-like"/>
</dbReference>
<evidence type="ECO:0000256" key="2">
    <source>
        <dbReference type="ARBA" id="ARBA00022475"/>
    </source>
</evidence>
<dbReference type="GO" id="GO:0016117">
    <property type="term" value="P:carotenoid biosynthetic process"/>
    <property type="evidence" value="ECO:0007669"/>
    <property type="project" value="UniProtKB-KW"/>
</dbReference>
<evidence type="ECO:0000256" key="8">
    <source>
        <dbReference type="ARBA" id="ARBA00037904"/>
    </source>
</evidence>
<feature type="domain" description="Glycosyltransferase 2-like" evidence="11">
    <location>
        <begin position="3"/>
        <end position="150"/>
    </location>
</feature>
<keyword evidence="5" id="KW-0125">Carotenoid biosynthesis</keyword>
<evidence type="ECO:0000256" key="9">
    <source>
        <dbReference type="ARBA" id="ARBA00038120"/>
    </source>
</evidence>
<keyword evidence="6" id="KW-0472">Membrane</keyword>
<evidence type="ECO:0000256" key="7">
    <source>
        <dbReference type="ARBA" id="ARBA00037281"/>
    </source>
</evidence>
<accession>A0A7X0HRI4</accession>
<keyword evidence="4 12" id="KW-0808">Transferase</keyword>
<comment type="caution">
    <text evidence="12">The sequence shown here is derived from an EMBL/GenBank/DDBJ whole genome shotgun (WGS) entry which is preliminary data.</text>
</comment>
<dbReference type="Gene3D" id="3.90.550.10">
    <property type="entry name" value="Spore Coat Polysaccharide Biosynthesis Protein SpsA, Chain A"/>
    <property type="match status" value="1"/>
</dbReference>
<dbReference type="AlphaFoldDB" id="A0A7X0HRI4"/>
<evidence type="ECO:0000256" key="10">
    <source>
        <dbReference type="ARBA" id="ARBA00040345"/>
    </source>
</evidence>
<proteinExistence type="inferred from homology"/>
<evidence type="ECO:0000256" key="3">
    <source>
        <dbReference type="ARBA" id="ARBA00022676"/>
    </source>
</evidence>
<evidence type="ECO:0000256" key="5">
    <source>
        <dbReference type="ARBA" id="ARBA00022746"/>
    </source>
</evidence>
<keyword evidence="13" id="KW-1185">Reference proteome</keyword>
<sequence length="224" mass="26067">MITIIIPVLNEEKTIEKCLSNIMKLSGEKELIVVDGGSLDNTVAIASRYARVITSAKGRAKQMNAGARVAKGDILWFVHSDSELHLHSICAIEKTIAENYIGGCFRLYFYDLDTRFMRFLAYSSNLRAKYFKLIFGDQGIFMRRDIFEKLEGFRDMELMEDWEFSRRIHRLGRMKIIDKEIGTSARRFQRDGQLKTLLKMHKIKVLYLLGTAPEKLNRIYRDVR</sequence>
<dbReference type="SUPFAM" id="SSF53448">
    <property type="entry name" value="Nucleotide-diphospho-sugar transferases"/>
    <property type="match status" value="1"/>
</dbReference>
<evidence type="ECO:0000313" key="12">
    <source>
        <dbReference type="EMBL" id="MBB6445598.1"/>
    </source>
</evidence>
<protein>
    <recommendedName>
        <fullName evidence="10">4,4'-diaponeurosporenoate glycosyltransferase</fullName>
    </recommendedName>
</protein>
<comment type="pathway">
    <text evidence="8">Carotenoid biosynthesis; staphyloxanthin biosynthesis; staphyloxanthin from farnesyl diphosphate: step 4/5.</text>
</comment>